<dbReference type="Proteomes" id="UP000239899">
    <property type="component" value="Unassembled WGS sequence"/>
</dbReference>
<evidence type="ECO:0000256" key="7">
    <source>
        <dbReference type="ARBA" id="ARBA00023136"/>
    </source>
</evidence>
<dbReference type="GO" id="GO:0016320">
    <property type="term" value="P:endoplasmic reticulum membrane fusion"/>
    <property type="evidence" value="ECO:0007669"/>
    <property type="project" value="TreeGrafter"/>
</dbReference>
<comment type="caution">
    <text evidence="10">The sequence shown here is derived from an EMBL/GenBank/DDBJ whole genome shotgun (WGS) entry which is preliminary data.</text>
</comment>
<dbReference type="GO" id="GO:0005525">
    <property type="term" value="F:GTP binding"/>
    <property type="evidence" value="ECO:0007669"/>
    <property type="project" value="UniProtKB-KW"/>
</dbReference>
<keyword evidence="6" id="KW-0342">GTP-binding</keyword>
<dbReference type="GO" id="GO:0003924">
    <property type="term" value="F:GTPase activity"/>
    <property type="evidence" value="ECO:0007669"/>
    <property type="project" value="TreeGrafter"/>
</dbReference>
<accession>A0A2P6TR70</accession>
<dbReference type="InterPro" id="IPR030386">
    <property type="entry name" value="G_GB1_RHD3_dom"/>
</dbReference>
<evidence type="ECO:0000256" key="2">
    <source>
        <dbReference type="ARBA" id="ARBA00022741"/>
    </source>
</evidence>
<name>A0A2P6TR70_CHLSO</name>
<dbReference type="InterPro" id="IPR008803">
    <property type="entry name" value="RHD3/Sey1"/>
</dbReference>
<keyword evidence="2" id="KW-0547">Nucleotide-binding</keyword>
<evidence type="ECO:0000256" key="8">
    <source>
        <dbReference type="PROSITE-ProRule" id="PRU01052"/>
    </source>
</evidence>
<dbReference type="InterPro" id="IPR046758">
    <property type="entry name" value="Sey1/RHD3-like_3HB"/>
</dbReference>
<dbReference type="Pfam" id="PF20428">
    <property type="entry name" value="Sey1_3HB"/>
    <property type="match status" value="1"/>
</dbReference>
<dbReference type="GO" id="GO:0005783">
    <property type="term" value="C:endoplasmic reticulum"/>
    <property type="evidence" value="ECO:0007669"/>
    <property type="project" value="TreeGrafter"/>
</dbReference>
<organism evidence="10 11">
    <name type="scientific">Chlorella sorokiniana</name>
    <name type="common">Freshwater green alga</name>
    <dbReference type="NCBI Taxonomy" id="3076"/>
    <lineage>
        <taxon>Eukaryota</taxon>
        <taxon>Viridiplantae</taxon>
        <taxon>Chlorophyta</taxon>
        <taxon>core chlorophytes</taxon>
        <taxon>Trebouxiophyceae</taxon>
        <taxon>Chlorellales</taxon>
        <taxon>Chlorellaceae</taxon>
        <taxon>Chlorella clade</taxon>
        <taxon>Chlorella</taxon>
    </lineage>
</organism>
<evidence type="ECO:0000256" key="6">
    <source>
        <dbReference type="ARBA" id="ARBA00023134"/>
    </source>
</evidence>
<feature type="domain" description="GB1/RHD3-type G" evidence="9">
    <location>
        <begin position="1"/>
        <end position="193"/>
    </location>
</feature>
<dbReference type="PANTHER" id="PTHR45923">
    <property type="entry name" value="PROTEIN SEY1"/>
    <property type="match status" value="1"/>
</dbReference>
<dbReference type="EMBL" id="LHPG02000008">
    <property type="protein sequence ID" value="PRW56567.1"/>
    <property type="molecule type" value="Genomic_DNA"/>
</dbReference>
<dbReference type="InterPro" id="IPR027417">
    <property type="entry name" value="P-loop_NTPase"/>
</dbReference>
<proteinExistence type="inferred from homology"/>
<dbReference type="OrthoDB" id="1597724at2759"/>
<evidence type="ECO:0000313" key="10">
    <source>
        <dbReference type="EMBL" id="PRW56567.1"/>
    </source>
</evidence>
<keyword evidence="7" id="KW-0472">Membrane</keyword>
<evidence type="ECO:0000256" key="3">
    <source>
        <dbReference type="ARBA" id="ARBA00022801"/>
    </source>
</evidence>
<evidence type="ECO:0000256" key="4">
    <source>
        <dbReference type="ARBA" id="ARBA00022824"/>
    </source>
</evidence>
<keyword evidence="4" id="KW-0256">Endoplasmic reticulum</keyword>
<dbReference type="SUPFAM" id="SSF53474">
    <property type="entry name" value="alpha/beta-Hydrolases"/>
    <property type="match status" value="1"/>
</dbReference>
<reference evidence="10 11" key="1">
    <citation type="journal article" date="2018" name="Plant J.">
        <title>Genome sequences of Chlorella sorokiniana UTEX 1602 and Micractinium conductrix SAG 241.80: implications to maltose excretion by a green alga.</title>
        <authorList>
            <person name="Arriola M.B."/>
            <person name="Velmurugan N."/>
            <person name="Zhang Y."/>
            <person name="Plunkett M.H."/>
            <person name="Hondzo H."/>
            <person name="Barney B.M."/>
        </authorList>
    </citation>
    <scope>NUCLEOTIDE SEQUENCE [LARGE SCALE GENOMIC DNA]</scope>
    <source>
        <strain evidence="11">UTEX 1602</strain>
    </source>
</reference>
<dbReference type="AlphaFoldDB" id="A0A2P6TR70"/>
<evidence type="ECO:0000259" key="9">
    <source>
        <dbReference type="PROSITE" id="PS51715"/>
    </source>
</evidence>
<dbReference type="Gene3D" id="3.40.50.1820">
    <property type="entry name" value="alpha/beta hydrolase"/>
    <property type="match status" value="1"/>
</dbReference>
<protein>
    <submittedName>
        <fullName evidence="10">ROOT HAIR DEFECTIVE 3</fullName>
    </submittedName>
</protein>
<dbReference type="InterPro" id="IPR029058">
    <property type="entry name" value="AB_hydrolase_fold"/>
</dbReference>
<dbReference type="Pfam" id="PF05879">
    <property type="entry name" value="RHD3_GTPase"/>
    <property type="match status" value="1"/>
</dbReference>
<keyword evidence="5" id="KW-1133">Transmembrane helix</keyword>
<evidence type="ECO:0000256" key="5">
    <source>
        <dbReference type="ARBA" id="ARBA00022989"/>
    </source>
</evidence>
<keyword evidence="1" id="KW-0812">Transmembrane</keyword>
<evidence type="ECO:0000313" key="11">
    <source>
        <dbReference type="Proteomes" id="UP000239899"/>
    </source>
</evidence>
<keyword evidence="3" id="KW-0378">Hydrolase</keyword>
<comment type="similarity">
    <text evidence="8">Belongs to the TRAFAC class dynamin-like GTPase superfamily. GB1/RHD3 GTPase family.</text>
</comment>
<dbReference type="PROSITE" id="PS51715">
    <property type="entry name" value="G_GB1_RHD3"/>
    <property type="match status" value="1"/>
</dbReference>
<sequence length="1211" mass="132639">MDALSGRHQTTRGIWLARATKVAAPTTLVMDLEGSDGRERGEDDTSFERQSALFALAVADIVLVNMWAKDIGRETGAGKPLLKTIFQVNLKLFQPAPNRRRTVLLFVFRDRTKTPLEKLIETWEADLGRMWDAIAKPPQYEQYSLTDFFELQYAALSNFEDRQEEFLAETVLLRRNFTDEADEDEGFLRPSDEKLPGHALALSMGKVWEVVREHKDLNLPAHRVMVANIRCSEIMADQLDAFKHDAAWTTLAEEAGQDLATSFGQRAADLMDSCLEGYDEEAHYFERGVSEAKREELVEALEALVRPAFESQLALLRELALTVFKQQLAMGSGSPRSPGRGAATFVERAQRYTAEALEQFDSQLGEVVVPDTDWEAGPAREHLERDIAGHIHAARLEHVGESLRAAQQAASKEVTAAAMSLLESPPEDLWPRLSKVVAKAAIKASAQLDGAVEGYGLAEDELETTHAQVAAAARQQLLVHAREAANTALSRVKDRFSEVFQRDEQGMPRTWQPSVDIAAVTVAARRAAAQLLAQLCYVRSSGGGAAAAAAAAAGEAAVLRLADDVAGASGAAAGSGRLGRSSSAGDASGFDLQSAAEWPAGIGEEDVLLSPPQVRSIWRQFMSDSTFAVQQALATQEANRAAQNRLPPLWAIVAMVVLGFNEFMAVLYNPLWLIFLLLLFLFGKTVYQEMDVEREMQRGLLPGAIALSSKFVPALKKVTAQTIDSGRRFLQEAPEAAGAALLLAGLSLAAAQVPPPQPPPQPPGGLVVFPPSNAGLMPRRLVGFGRTHYYQIPERPVGTVVFFHGCARLSSAFFPYNPKICPECIGLPEELALTKQALRRGYAVLALTAKNERSQCWSSGGSWRTNDHSQAMTLIANFLLDRKLDSKPLYLHGMSSGATFALKLPRELQARQGDVERCGKGGVTAKSQKASKKARSRRDLLAERLVERRRVQEVEAGEEQGIGDLGGISCKELPLYRFPSPAKMQLILRQLRGIISTVSTPEPSNWNVFQEDNRNLVPGLDLPPIVFVAMSNDTYGAEQAPVHAVLLRRNGIPATSVTAHSQPVTPTWFSDRSPSITPTQSALIVAALKHPSIRMLNEDGWLETDPKQYELQANPRAFGWTLKLQSLLPWLQNESPVFNLDLRRSHIIDCLNAAYAKHENVAAYFTASIAWLESQGTADWDALLRLSTVQHLASLTAARVDVPLLSPLRGK</sequence>
<dbReference type="STRING" id="3076.A0A2P6TR70"/>
<keyword evidence="11" id="KW-1185">Reference proteome</keyword>
<gene>
    <name evidence="10" type="ORF">C2E21_4790</name>
</gene>
<dbReference type="Gene3D" id="3.40.50.300">
    <property type="entry name" value="P-loop containing nucleotide triphosphate hydrolases"/>
    <property type="match status" value="1"/>
</dbReference>
<dbReference type="SUPFAM" id="SSF52540">
    <property type="entry name" value="P-loop containing nucleoside triphosphate hydrolases"/>
    <property type="match status" value="1"/>
</dbReference>
<dbReference type="PANTHER" id="PTHR45923:SF2">
    <property type="entry name" value="PROTEIN SEY1"/>
    <property type="match status" value="1"/>
</dbReference>
<evidence type="ECO:0000256" key="1">
    <source>
        <dbReference type="ARBA" id="ARBA00022692"/>
    </source>
</evidence>